<dbReference type="EMBL" id="AFQF01003300">
    <property type="protein sequence ID" value="EGU76326.1"/>
    <property type="molecule type" value="Genomic_DNA"/>
</dbReference>
<feature type="domain" description="Apple" evidence="2">
    <location>
        <begin position="117"/>
        <end position="200"/>
    </location>
</feature>
<dbReference type="PROSITE" id="PS50948">
    <property type="entry name" value="PAN"/>
    <property type="match status" value="1"/>
</dbReference>
<organism evidence="3">
    <name type="scientific">Fusarium oxysporum (strain Fo5176)</name>
    <name type="common">Fusarium vascular wilt</name>
    <dbReference type="NCBI Taxonomy" id="660025"/>
    <lineage>
        <taxon>Eukaryota</taxon>
        <taxon>Fungi</taxon>
        <taxon>Dikarya</taxon>
        <taxon>Ascomycota</taxon>
        <taxon>Pezizomycotina</taxon>
        <taxon>Sordariomycetes</taxon>
        <taxon>Hypocreomycetidae</taxon>
        <taxon>Hypocreales</taxon>
        <taxon>Nectriaceae</taxon>
        <taxon>Fusarium</taxon>
        <taxon>Fusarium oxysporum species complex</taxon>
    </lineage>
</organism>
<dbReference type="InterPro" id="IPR003609">
    <property type="entry name" value="Pan_app"/>
</dbReference>
<evidence type="ECO:0000313" key="3">
    <source>
        <dbReference type="EMBL" id="EGU76326.1"/>
    </source>
</evidence>
<comment type="caution">
    <text evidence="3">The sequence shown here is derived from an EMBL/GenBank/DDBJ whole genome shotgun (WGS) entry which is preliminary data.</text>
</comment>
<gene>
    <name evidence="3" type="ORF">FOXB_13168</name>
</gene>
<protein>
    <recommendedName>
        <fullName evidence="2">Apple domain-containing protein</fullName>
    </recommendedName>
</protein>
<feature type="chain" id="PRO_5003390425" description="Apple domain-containing protein" evidence="1">
    <location>
        <begin position="20"/>
        <end position="218"/>
    </location>
</feature>
<feature type="signal peptide" evidence="1">
    <location>
        <begin position="1"/>
        <end position="19"/>
    </location>
</feature>
<evidence type="ECO:0000256" key="1">
    <source>
        <dbReference type="SAM" id="SignalP"/>
    </source>
</evidence>
<reference evidence="3" key="1">
    <citation type="journal article" date="2012" name="Mol. Plant Microbe Interact.">
        <title>A highly conserved effector in Fusarium oxysporum is required for full virulence on Arabidopsis.</title>
        <authorList>
            <person name="Thatcher L.F."/>
            <person name="Gardiner D.M."/>
            <person name="Kazan K."/>
            <person name="Manners J."/>
        </authorList>
    </citation>
    <scope>NUCLEOTIDE SEQUENCE [LARGE SCALE GENOMIC DNA]</scope>
    <source>
        <strain evidence="3">Fo5176</strain>
    </source>
</reference>
<dbReference type="Pfam" id="PF00024">
    <property type="entry name" value="PAN_1"/>
    <property type="match status" value="1"/>
</dbReference>
<dbReference type="STRING" id="660025.F9G3D6"/>
<proteinExistence type="predicted"/>
<dbReference type="OrthoDB" id="5102041at2759"/>
<dbReference type="Gene3D" id="3.50.4.10">
    <property type="entry name" value="Hepatocyte Growth Factor"/>
    <property type="match status" value="1"/>
</dbReference>
<evidence type="ECO:0000259" key="2">
    <source>
        <dbReference type="PROSITE" id="PS50948"/>
    </source>
</evidence>
<dbReference type="SUPFAM" id="SSF57414">
    <property type="entry name" value="Hairpin loop containing domain-like"/>
    <property type="match status" value="1"/>
</dbReference>
<dbReference type="AlphaFoldDB" id="F9G3D6"/>
<accession>F9G3D6</accession>
<name>F9G3D6_FUSOF</name>
<keyword evidence="1" id="KW-0732">Signal</keyword>
<sequence length="218" mass="22368">MVAIRSFVLLSAVATIASAGKCKPHSFSQTTTETASVESTTAGLSTTLAASTTTSADVTVETSLTETSAETSAVTIPDTTSALTTFVTSFSTSSAETTTVESVTTTTAAAPPAAVTCPSASQQCVGTIAIQCDTILVGLSQGVTVDDAESCANLCNSDDTCAGFTYNDSIKSCFLSDSQVILATNNYTPSGQYIVIWLLAPLALLGEWKHLQMLNCVS</sequence>